<evidence type="ECO:0000259" key="6">
    <source>
        <dbReference type="PROSITE" id="PS51044"/>
    </source>
</evidence>
<dbReference type="InterPro" id="IPR013083">
    <property type="entry name" value="Znf_RING/FYVE/PHD"/>
</dbReference>
<evidence type="ECO:0000313" key="7">
    <source>
        <dbReference type="EMBL" id="KAF1851280.1"/>
    </source>
</evidence>
<evidence type="ECO:0000256" key="5">
    <source>
        <dbReference type="SAM" id="MobiDB-lite"/>
    </source>
</evidence>
<sequence>NDATAQTLNYALGNLGGKQKSWMVEPLDNAPVPVEAPTPTRTPPGPIRRRGRPPKHPAPWPPMPNLPKKKAKPQAARTARPTQDPPTEPQACSNSNSPQLANTLTRRDSTNHGPSAITVFPSPPPSVENWDPAAPAQTTRQGENAVPFGPPRTLFRGTTQHPFSEPAHVGHAPVPQSAQSPQQLAAPPNFSSALHNSLPVLSAQLTSRIHSTHHHPDRRRLMALKDALADRDWAYLTMHQYYCLLTFNQGVVPHQVLTHPSLRTACDMMKTILQANETLTNAVLGFLCDFPYSLLDMADKWPSDFQHHGELFLSFITHSPNWDRLNIICQNRKCPPLARELAVDIKIASRTFQRLVFLSFVRYTWLRKADDSLRIPCEANVVAIFKKNQDDFYRRASLTANVQASNLQINQQEKESELRMFGSQFKQVIAGLELSLPQGQNRFARAAPSNQMAPRSGRPVNPHGPQTTQQASGPGRSRTQNVPGSHIQSVQLPRRRPLLPPPGWTQPQQRQPNPGRFSLHQAHLRSPVLQARLVPSPLYHFAVGFIQPPTRLVHAGRAIERCSFTRTRDAMQHIAKTVPGALGEPDTRSVCEGSQTVRLRCIKWPAGAELPNEHAWAVADTAWVPNSHITFNGKYLQQRKKIHHGKDLPIVITGLLKEGVNKLEIAVLAQSHDLSPQNYLFAIEILSFKSHDAIKQHCLTNRPVPAEQILEGIKKKLHGTNNDEISILDSNTTINLFDPFSASRMCDIPVRSVACLHNDCFDLETFLQTRQRKNDTSVPDQWRCPICNADARPHYLFVDGFIEHVHKQLKAQGLLRTRAIIVQQNGTWKPKPEVCDPNGVSDRGASEENPTPTRAQFSIPAHVDVIDLCD</sequence>
<dbReference type="GO" id="GO:0061665">
    <property type="term" value="F:SUMO ligase activity"/>
    <property type="evidence" value="ECO:0007669"/>
    <property type="project" value="TreeGrafter"/>
</dbReference>
<feature type="region of interest" description="Disordered" evidence="5">
    <location>
        <begin position="446"/>
        <end position="517"/>
    </location>
</feature>
<evidence type="ECO:0000313" key="8">
    <source>
        <dbReference type="Proteomes" id="UP000800039"/>
    </source>
</evidence>
<keyword evidence="3" id="KW-0862">Zinc</keyword>
<keyword evidence="2 4" id="KW-0863">Zinc-finger</keyword>
<dbReference type="InterPro" id="IPR004181">
    <property type="entry name" value="Znf_MIZ"/>
</dbReference>
<dbReference type="RefSeq" id="XP_040793843.1">
    <property type="nucleotide sequence ID" value="XM_040927384.1"/>
</dbReference>
<feature type="non-terminal residue" evidence="7">
    <location>
        <position position="1"/>
    </location>
</feature>
<feature type="compositionally biased region" description="Polar residues" evidence="5">
    <location>
        <begin position="464"/>
        <end position="491"/>
    </location>
</feature>
<dbReference type="Pfam" id="PF02891">
    <property type="entry name" value="zf-MIZ"/>
    <property type="match status" value="1"/>
</dbReference>
<dbReference type="PANTHER" id="PTHR10782:SF4">
    <property type="entry name" value="TONALLI, ISOFORM E"/>
    <property type="match status" value="1"/>
</dbReference>
<feature type="compositionally biased region" description="Low complexity" evidence="5">
    <location>
        <begin position="172"/>
        <end position="188"/>
    </location>
</feature>
<dbReference type="Proteomes" id="UP000800039">
    <property type="component" value="Unassembled WGS sequence"/>
</dbReference>
<comment type="caution">
    <text evidence="7">The sequence shown here is derived from an EMBL/GenBank/DDBJ whole genome shotgun (WGS) entry which is preliminary data.</text>
</comment>
<keyword evidence="1" id="KW-0479">Metal-binding</keyword>
<dbReference type="OrthoDB" id="27975at2759"/>
<feature type="compositionally biased region" description="Pro residues" evidence="5">
    <location>
        <begin position="34"/>
        <end position="46"/>
    </location>
</feature>
<accession>A0A9P4GT60</accession>
<gene>
    <name evidence="7" type="ORF">K460DRAFT_250998</name>
</gene>
<feature type="domain" description="SP-RING-type" evidence="6">
    <location>
        <begin position="721"/>
        <end position="811"/>
    </location>
</feature>
<organism evidence="7 8">
    <name type="scientific">Cucurbitaria berberidis CBS 394.84</name>
    <dbReference type="NCBI Taxonomy" id="1168544"/>
    <lineage>
        <taxon>Eukaryota</taxon>
        <taxon>Fungi</taxon>
        <taxon>Dikarya</taxon>
        <taxon>Ascomycota</taxon>
        <taxon>Pezizomycotina</taxon>
        <taxon>Dothideomycetes</taxon>
        <taxon>Pleosporomycetidae</taxon>
        <taxon>Pleosporales</taxon>
        <taxon>Pleosporineae</taxon>
        <taxon>Cucurbitariaceae</taxon>
        <taxon>Cucurbitaria</taxon>
    </lineage>
</organism>
<evidence type="ECO:0000256" key="3">
    <source>
        <dbReference type="ARBA" id="ARBA00022833"/>
    </source>
</evidence>
<evidence type="ECO:0000256" key="2">
    <source>
        <dbReference type="ARBA" id="ARBA00022771"/>
    </source>
</evidence>
<keyword evidence="8" id="KW-1185">Reference proteome</keyword>
<dbReference type="Gene3D" id="3.30.40.10">
    <property type="entry name" value="Zinc/RING finger domain, C3HC4 (zinc finger)"/>
    <property type="match status" value="1"/>
</dbReference>
<feature type="non-terminal residue" evidence="7">
    <location>
        <position position="870"/>
    </location>
</feature>
<dbReference type="GO" id="GO:0008270">
    <property type="term" value="F:zinc ion binding"/>
    <property type="evidence" value="ECO:0007669"/>
    <property type="project" value="UniProtKB-KW"/>
</dbReference>
<dbReference type="PANTHER" id="PTHR10782">
    <property type="entry name" value="ZINC FINGER MIZ DOMAIN-CONTAINING PROTEIN"/>
    <property type="match status" value="1"/>
</dbReference>
<dbReference type="GO" id="GO:0000785">
    <property type="term" value="C:chromatin"/>
    <property type="evidence" value="ECO:0007669"/>
    <property type="project" value="TreeGrafter"/>
</dbReference>
<evidence type="ECO:0000256" key="1">
    <source>
        <dbReference type="ARBA" id="ARBA00022723"/>
    </source>
</evidence>
<feature type="region of interest" description="Disordered" evidence="5">
    <location>
        <begin position="832"/>
        <end position="854"/>
    </location>
</feature>
<dbReference type="GO" id="GO:0016925">
    <property type="term" value="P:protein sumoylation"/>
    <property type="evidence" value="ECO:0007669"/>
    <property type="project" value="TreeGrafter"/>
</dbReference>
<dbReference type="AlphaFoldDB" id="A0A9P4GT60"/>
<evidence type="ECO:0000256" key="4">
    <source>
        <dbReference type="PROSITE-ProRule" id="PRU00452"/>
    </source>
</evidence>
<reference evidence="7" key="1">
    <citation type="submission" date="2020-01" db="EMBL/GenBank/DDBJ databases">
        <authorList>
            <consortium name="DOE Joint Genome Institute"/>
            <person name="Haridas S."/>
            <person name="Albert R."/>
            <person name="Binder M."/>
            <person name="Bloem J."/>
            <person name="Labutti K."/>
            <person name="Salamov A."/>
            <person name="Andreopoulos B."/>
            <person name="Baker S.E."/>
            <person name="Barry K."/>
            <person name="Bills G."/>
            <person name="Bluhm B.H."/>
            <person name="Cannon C."/>
            <person name="Castanera R."/>
            <person name="Culley D.E."/>
            <person name="Daum C."/>
            <person name="Ezra D."/>
            <person name="Gonzalez J.B."/>
            <person name="Henrissat B."/>
            <person name="Kuo A."/>
            <person name="Liang C."/>
            <person name="Lipzen A."/>
            <person name="Lutzoni F."/>
            <person name="Magnuson J."/>
            <person name="Mondo S."/>
            <person name="Nolan M."/>
            <person name="Ohm R."/>
            <person name="Pangilinan J."/>
            <person name="Park H.-J."/>
            <person name="Ramirez L."/>
            <person name="Alfaro M."/>
            <person name="Sun H."/>
            <person name="Tritt A."/>
            <person name="Yoshinaga Y."/>
            <person name="Zwiers L.-H."/>
            <person name="Turgeon B.G."/>
            <person name="Goodwin S.B."/>
            <person name="Spatafora J.W."/>
            <person name="Crous P.W."/>
            <person name="Grigoriev I.V."/>
        </authorList>
    </citation>
    <scope>NUCLEOTIDE SEQUENCE</scope>
    <source>
        <strain evidence="7">CBS 394.84</strain>
    </source>
</reference>
<feature type="compositionally biased region" description="Polar residues" evidence="5">
    <location>
        <begin position="90"/>
        <end position="104"/>
    </location>
</feature>
<proteinExistence type="predicted"/>
<protein>
    <recommendedName>
        <fullName evidence="6">SP-RING-type domain-containing protein</fullName>
    </recommendedName>
</protein>
<dbReference type="GeneID" id="63844637"/>
<feature type="region of interest" description="Disordered" evidence="5">
    <location>
        <begin position="14"/>
        <end position="191"/>
    </location>
</feature>
<dbReference type="PROSITE" id="PS51044">
    <property type="entry name" value="ZF_SP_RING"/>
    <property type="match status" value="1"/>
</dbReference>
<name>A0A9P4GT60_9PLEO</name>
<feature type="compositionally biased region" description="Pro residues" evidence="5">
    <location>
        <begin position="56"/>
        <end position="65"/>
    </location>
</feature>
<dbReference type="EMBL" id="ML976614">
    <property type="protein sequence ID" value="KAF1851280.1"/>
    <property type="molecule type" value="Genomic_DNA"/>
</dbReference>